<protein>
    <submittedName>
        <fullName evidence="2">DNA-binding CsgD family transcriptional regulator</fullName>
    </submittedName>
</protein>
<dbReference type="OrthoDB" id="7345476at2"/>
<reference evidence="2 3" key="1">
    <citation type="submission" date="2018-07" db="EMBL/GenBank/DDBJ databases">
        <title>Genomic Encyclopedia of Type Strains, Phase III (KMG-III): the genomes of soil and plant-associated and newly described type strains.</title>
        <authorList>
            <person name="Whitman W."/>
        </authorList>
    </citation>
    <scope>NUCLEOTIDE SEQUENCE [LARGE SCALE GENOMIC DNA]</scope>
    <source>
        <strain evidence="2 3">CECT 8488</strain>
    </source>
</reference>
<keyword evidence="2" id="KW-0238">DNA-binding</keyword>
<dbReference type="InterPro" id="IPR016032">
    <property type="entry name" value="Sig_transdc_resp-reg_C-effctor"/>
</dbReference>
<dbReference type="InterPro" id="IPR000792">
    <property type="entry name" value="Tscrpt_reg_LuxR_C"/>
</dbReference>
<feature type="domain" description="HTH luxR-type" evidence="1">
    <location>
        <begin position="189"/>
        <end position="254"/>
    </location>
</feature>
<dbReference type="RefSeq" id="WP_115939004.1">
    <property type="nucleotide sequence ID" value="NZ_QRDW01000014.1"/>
</dbReference>
<dbReference type="Proteomes" id="UP000256845">
    <property type="component" value="Unassembled WGS sequence"/>
</dbReference>
<dbReference type="AlphaFoldDB" id="A0A3D9H5H2"/>
<proteinExistence type="predicted"/>
<evidence type="ECO:0000313" key="2">
    <source>
        <dbReference type="EMBL" id="RED44679.1"/>
    </source>
</evidence>
<name>A0A3D9H5H2_9PROT</name>
<dbReference type="PROSITE" id="PS50043">
    <property type="entry name" value="HTH_LUXR_2"/>
    <property type="match status" value="1"/>
</dbReference>
<accession>A0A3D9H5H2</accession>
<dbReference type="GO" id="GO:0003677">
    <property type="term" value="F:DNA binding"/>
    <property type="evidence" value="ECO:0007669"/>
    <property type="project" value="UniProtKB-KW"/>
</dbReference>
<organism evidence="2 3">
    <name type="scientific">Aestuariispira insulae</name>
    <dbReference type="NCBI Taxonomy" id="1461337"/>
    <lineage>
        <taxon>Bacteria</taxon>
        <taxon>Pseudomonadati</taxon>
        <taxon>Pseudomonadota</taxon>
        <taxon>Alphaproteobacteria</taxon>
        <taxon>Rhodospirillales</taxon>
        <taxon>Kiloniellaceae</taxon>
        <taxon>Aestuariispira</taxon>
    </lineage>
</organism>
<dbReference type="InterPro" id="IPR036388">
    <property type="entry name" value="WH-like_DNA-bd_sf"/>
</dbReference>
<evidence type="ECO:0000259" key="1">
    <source>
        <dbReference type="PROSITE" id="PS50043"/>
    </source>
</evidence>
<dbReference type="GO" id="GO:0006355">
    <property type="term" value="P:regulation of DNA-templated transcription"/>
    <property type="evidence" value="ECO:0007669"/>
    <property type="project" value="InterPro"/>
</dbReference>
<sequence>MSYPIFQHFSPIWKELVTANTVDETKSAIVHICETLGALRVSWTDRHFNLGDKGSMSVVRHHHNHACLDKETDEMLVEHYIDSPLPPPDYRNPDNYYGRALRKDNLLRHTLMPTDNRHFHDRLLYNYQSMAHWNVKEMILVPLPGLDLQDNISTVNFVLDNVPEPGMEESFRLASQMLRTAWNLNHTQRVKRSVQLSQKEWRVATWAIAGKTLEEISIITSIPARTVRHYLYSVRDRYGYATVQQMLIRVAKDYNIDP</sequence>
<dbReference type="Pfam" id="PF00196">
    <property type="entry name" value="GerE"/>
    <property type="match status" value="1"/>
</dbReference>
<dbReference type="SUPFAM" id="SSF46894">
    <property type="entry name" value="C-terminal effector domain of the bipartite response regulators"/>
    <property type="match status" value="1"/>
</dbReference>
<keyword evidence="3" id="KW-1185">Reference proteome</keyword>
<dbReference type="SMART" id="SM00421">
    <property type="entry name" value="HTH_LUXR"/>
    <property type="match status" value="1"/>
</dbReference>
<comment type="caution">
    <text evidence="2">The sequence shown here is derived from an EMBL/GenBank/DDBJ whole genome shotgun (WGS) entry which is preliminary data.</text>
</comment>
<gene>
    <name evidence="2" type="ORF">DFP90_11441</name>
</gene>
<evidence type="ECO:0000313" key="3">
    <source>
        <dbReference type="Proteomes" id="UP000256845"/>
    </source>
</evidence>
<dbReference type="EMBL" id="QRDW01000014">
    <property type="protein sequence ID" value="RED44679.1"/>
    <property type="molecule type" value="Genomic_DNA"/>
</dbReference>
<dbReference type="Gene3D" id="1.10.10.10">
    <property type="entry name" value="Winged helix-like DNA-binding domain superfamily/Winged helix DNA-binding domain"/>
    <property type="match status" value="1"/>
</dbReference>